<evidence type="ECO:0008006" key="2">
    <source>
        <dbReference type="Google" id="ProtNLM"/>
    </source>
</evidence>
<dbReference type="Pfam" id="PF02620">
    <property type="entry name" value="YceD"/>
    <property type="match status" value="1"/>
</dbReference>
<dbReference type="EMBL" id="CADCWB010000008">
    <property type="protein sequence ID" value="CAA9502239.1"/>
    <property type="molecule type" value="Genomic_DNA"/>
</dbReference>
<dbReference type="InterPro" id="IPR003772">
    <property type="entry name" value="YceD"/>
</dbReference>
<dbReference type="AlphaFoldDB" id="A0A6J4SNI9"/>
<accession>A0A6J4SNI9</accession>
<protein>
    <recommendedName>
        <fullName evidence="2">DUF177 domain-containing protein</fullName>
    </recommendedName>
</protein>
<proteinExistence type="predicted"/>
<sequence length="170" mass="18230">MSEFAHRLNLQQIRDGERIDLSADEGERAAIAARLRLPTLARFDAHVVLLREGERVVADGRIKAQLEQSCIATGDPVPASVDEAFKLLFVPEPAADPDSEIELSEQDCDVVFHDGQSVDLGTALADTLALALDPYPRSPAADEALREAGVLSEEQAGPFAALAALKGKMD</sequence>
<name>A0A6J4SNI9_9SPHN</name>
<gene>
    <name evidence="1" type="ORF">AVDCRST_MAG62-34</name>
</gene>
<evidence type="ECO:0000313" key="1">
    <source>
        <dbReference type="EMBL" id="CAA9502239.1"/>
    </source>
</evidence>
<organism evidence="1">
    <name type="scientific">uncultured Sphingomonas sp</name>
    <dbReference type="NCBI Taxonomy" id="158754"/>
    <lineage>
        <taxon>Bacteria</taxon>
        <taxon>Pseudomonadati</taxon>
        <taxon>Pseudomonadota</taxon>
        <taxon>Alphaproteobacteria</taxon>
        <taxon>Sphingomonadales</taxon>
        <taxon>Sphingomonadaceae</taxon>
        <taxon>Sphingomonas</taxon>
        <taxon>environmental samples</taxon>
    </lineage>
</organism>
<reference evidence="1" key="1">
    <citation type="submission" date="2020-02" db="EMBL/GenBank/DDBJ databases">
        <authorList>
            <person name="Meier V. D."/>
        </authorList>
    </citation>
    <scope>NUCLEOTIDE SEQUENCE</scope>
    <source>
        <strain evidence="1">AVDCRST_MAG62</strain>
    </source>
</reference>